<feature type="domain" description="Ribbon-helix-helix protein CopG" evidence="1">
    <location>
        <begin position="5"/>
        <end position="43"/>
    </location>
</feature>
<reference evidence="2" key="1">
    <citation type="journal article" date="2014" name="Front. Microbiol.">
        <title>High frequency of phylogenetically diverse reductive dehalogenase-homologous genes in deep subseafloor sedimentary metagenomes.</title>
        <authorList>
            <person name="Kawai M."/>
            <person name="Futagami T."/>
            <person name="Toyoda A."/>
            <person name="Takaki Y."/>
            <person name="Nishi S."/>
            <person name="Hori S."/>
            <person name="Arai W."/>
            <person name="Tsubouchi T."/>
            <person name="Morono Y."/>
            <person name="Uchiyama I."/>
            <person name="Ito T."/>
            <person name="Fujiyama A."/>
            <person name="Inagaki F."/>
            <person name="Takami H."/>
        </authorList>
    </citation>
    <scope>NUCLEOTIDE SEQUENCE</scope>
    <source>
        <strain evidence="2">Expedition CK06-06</strain>
    </source>
</reference>
<sequence>MKTKLTILMPKELHIAVKVKAAKEDTTISEVVRELLRQWLEEEKER</sequence>
<dbReference type="Gene3D" id="1.10.1220.10">
    <property type="entry name" value="Met repressor-like"/>
    <property type="match status" value="1"/>
</dbReference>
<dbReference type="EMBL" id="BARS01016522">
    <property type="protein sequence ID" value="GAF87920.1"/>
    <property type="molecule type" value="Genomic_DNA"/>
</dbReference>
<organism evidence="2">
    <name type="scientific">marine sediment metagenome</name>
    <dbReference type="NCBI Taxonomy" id="412755"/>
    <lineage>
        <taxon>unclassified sequences</taxon>
        <taxon>metagenomes</taxon>
        <taxon>ecological metagenomes</taxon>
    </lineage>
</organism>
<name>X0UHC2_9ZZZZ</name>
<accession>X0UHC2</accession>
<gene>
    <name evidence="2" type="ORF">S01H1_27176</name>
</gene>
<dbReference type="GO" id="GO:0006355">
    <property type="term" value="P:regulation of DNA-templated transcription"/>
    <property type="evidence" value="ECO:0007669"/>
    <property type="project" value="InterPro"/>
</dbReference>
<dbReference type="SUPFAM" id="SSF47598">
    <property type="entry name" value="Ribbon-helix-helix"/>
    <property type="match status" value="1"/>
</dbReference>
<dbReference type="InterPro" id="IPR013321">
    <property type="entry name" value="Arc_rbn_hlx_hlx"/>
</dbReference>
<dbReference type="InterPro" id="IPR002145">
    <property type="entry name" value="CopG"/>
</dbReference>
<evidence type="ECO:0000313" key="2">
    <source>
        <dbReference type="EMBL" id="GAF87920.1"/>
    </source>
</evidence>
<protein>
    <recommendedName>
        <fullName evidence="1">Ribbon-helix-helix protein CopG domain-containing protein</fullName>
    </recommendedName>
</protein>
<proteinExistence type="predicted"/>
<evidence type="ECO:0000259" key="1">
    <source>
        <dbReference type="Pfam" id="PF01402"/>
    </source>
</evidence>
<comment type="caution">
    <text evidence="2">The sequence shown here is derived from an EMBL/GenBank/DDBJ whole genome shotgun (WGS) entry which is preliminary data.</text>
</comment>
<feature type="non-terminal residue" evidence="2">
    <location>
        <position position="46"/>
    </location>
</feature>
<dbReference type="AlphaFoldDB" id="X0UHC2"/>
<dbReference type="Pfam" id="PF01402">
    <property type="entry name" value="RHH_1"/>
    <property type="match status" value="1"/>
</dbReference>
<dbReference type="InterPro" id="IPR010985">
    <property type="entry name" value="Ribbon_hlx_hlx"/>
</dbReference>